<dbReference type="CDD" id="cd03784">
    <property type="entry name" value="GT1_Gtf-like"/>
    <property type="match status" value="1"/>
</dbReference>
<dbReference type="GO" id="GO:0035251">
    <property type="term" value="F:UDP-glucosyltransferase activity"/>
    <property type="evidence" value="ECO:0007669"/>
    <property type="project" value="InterPro"/>
</dbReference>
<dbReference type="Pfam" id="PF00201">
    <property type="entry name" value="UDPGT"/>
    <property type="match status" value="1"/>
</dbReference>
<dbReference type="Proteomes" id="UP000694853">
    <property type="component" value="Unplaced"/>
</dbReference>
<name>A0A8B8JM97_ABRPR</name>
<dbReference type="EC" id="2.4.1.-" evidence="5"/>
<comment type="similarity">
    <text evidence="1 4">Belongs to the UDP-glycosyltransferase family.</text>
</comment>
<evidence type="ECO:0000256" key="4">
    <source>
        <dbReference type="RuleBase" id="RU003718"/>
    </source>
</evidence>
<keyword evidence="3 4" id="KW-0808">Transferase</keyword>
<dbReference type="InterPro" id="IPR050481">
    <property type="entry name" value="UDP-glycosyltransf_plant"/>
</dbReference>
<evidence type="ECO:0000256" key="2">
    <source>
        <dbReference type="ARBA" id="ARBA00022676"/>
    </source>
</evidence>
<dbReference type="InterPro" id="IPR035595">
    <property type="entry name" value="UDP_glycos_trans_CS"/>
</dbReference>
<dbReference type="KEGG" id="aprc:113847597"/>
<dbReference type="OrthoDB" id="5835829at2759"/>
<evidence type="ECO:0000313" key="7">
    <source>
        <dbReference type="RefSeq" id="XP_027332596.1"/>
    </source>
</evidence>
<dbReference type="FunFam" id="3.40.50.2000:FF:000056">
    <property type="entry name" value="Glycosyltransferase"/>
    <property type="match status" value="1"/>
</dbReference>
<proteinExistence type="inferred from homology"/>
<dbReference type="RefSeq" id="XP_027332596.1">
    <property type="nucleotide sequence ID" value="XM_027476795.1"/>
</dbReference>
<keyword evidence="6" id="KW-1185">Reference proteome</keyword>
<reference evidence="7" key="2">
    <citation type="submission" date="2025-08" db="UniProtKB">
        <authorList>
            <consortium name="RefSeq"/>
        </authorList>
    </citation>
    <scope>IDENTIFICATION</scope>
    <source>
        <tissue evidence="7">Young leaves</tissue>
    </source>
</reference>
<dbReference type="AlphaFoldDB" id="A0A8B8JM97"/>
<evidence type="ECO:0000256" key="1">
    <source>
        <dbReference type="ARBA" id="ARBA00009995"/>
    </source>
</evidence>
<dbReference type="InterPro" id="IPR002213">
    <property type="entry name" value="UDP_glucos_trans"/>
</dbReference>
<reference evidence="6" key="1">
    <citation type="journal article" date="2019" name="Toxins">
        <title>Detection of Abrin-Like and Prepropulchellin-Like Toxin Genes and Transcripts Using Whole Genome Sequencing and Full-Length Transcript Sequencing of Abrus precatorius.</title>
        <authorList>
            <person name="Hovde B.T."/>
            <person name="Daligault H.E."/>
            <person name="Hanschen E.R."/>
            <person name="Kunde Y.A."/>
            <person name="Johnson M.B."/>
            <person name="Starkenburg S.R."/>
            <person name="Johnson S.L."/>
        </authorList>
    </citation>
    <scope>NUCLEOTIDE SEQUENCE [LARGE SCALE GENOMIC DNA]</scope>
</reference>
<keyword evidence="2 4" id="KW-0328">Glycosyltransferase</keyword>
<dbReference type="GeneID" id="113847597"/>
<organism evidence="6 7">
    <name type="scientific">Abrus precatorius</name>
    <name type="common">Indian licorice</name>
    <name type="synonym">Glycine abrus</name>
    <dbReference type="NCBI Taxonomy" id="3816"/>
    <lineage>
        <taxon>Eukaryota</taxon>
        <taxon>Viridiplantae</taxon>
        <taxon>Streptophyta</taxon>
        <taxon>Embryophyta</taxon>
        <taxon>Tracheophyta</taxon>
        <taxon>Spermatophyta</taxon>
        <taxon>Magnoliopsida</taxon>
        <taxon>eudicotyledons</taxon>
        <taxon>Gunneridae</taxon>
        <taxon>Pentapetalae</taxon>
        <taxon>rosids</taxon>
        <taxon>fabids</taxon>
        <taxon>Fabales</taxon>
        <taxon>Fabaceae</taxon>
        <taxon>Papilionoideae</taxon>
        <taxon>50 kb inversion clade</taxon>
        <taxon>NPAAA clade</taxon>
        <taxon>indigoferoid/millettioid clade</taxon>
        <taxon>Abreae</taxon>
        <taxon>Abrus</taxon>
    </lineage>
</organism>
<dbReference type="SUPFAM" id="SSF53756">
    <property type="entry name" value="UDP-Glycosyltransferase/glycogen phosphorylase"/>
    <property type="match status" value="1"/>
</dbReference>
<protein>
    <recommendedName>
        <fullName evidence="5">Glycosyltransferase</fullName>
        <ecNumber evidence="5">2.4.1.-</ecNumber>
    </recommendedName>
</protein>
<dbReference type="PANTHER" id="PTHR48048">
    <property type="entry name" value="GLYCOSYLTRANSFERASE"/>
    <property type="match status" value="1"/>
</dbReference>
<dbReference type="FunFam" id="3.40.50.2000:FF:000080">
    <property type="entry name" value="Glycosyltransferase"/>
    <property type="match status" value="1"/>
</dbReference>
<dbReference type="PROSITE" id="PS00375">
    <property type="entry name" value="UDPGT"/>
    <property type="match status" value="1"/>
</dbReference>
<evidence type="ECO:0000256" key="3">
    <source>
        <dbReference type="ARBA" id="ARBA00022679"/>
    </source>
</evidence>
<evidence type="ECO:0000256" key="5">
    <source>
        <dbReference type="RuleBase" id="RU362057"/>
    </source>
</evidence>
<dbReference type="PANTHER" id="PTHR48048:SF94">
    <property type="entry name" value="GLYCOSYLTRANSFERASE"/>
    <property type="match status" value="1"/>
</dbReference>
<sequence length="470" mass="52649">MGSTEMSKQAELIFIPSPGIGHLTSTLEFVQLLINRYNHLSVTILCIKFPLTPFSDSYIRSVLASKPQIKLIDLPQVEPPQFDITKSPEYYIWTFMESVKPHVEATLHSIVSSSSESNPVVGLVLDFFCLSMVDVGNELGIPSYLFLTSGVGFLSLALSLPKRQIEDVFNDSDPELLLPGFPDPVPPSVLPDACFNKDGGYFAYYKLAQRLRDTKGIIVNTFSEFEQCGVDALSDGETPPIFTVGPLIDPNPIPNPNLDKAQHDKILKWLDEQPPSSVVFVCFGSMGRFDPSQTREIALALQRSGVKFLWAMRAPPTTENAEKSLPEGFLEWMEGRGMLCGWAPQVEVLAHKAIGGFLSHCGWNSILESLWFGVPILTWPLYAEQQMNAFMMREFGLAVELRVDYRIGRDFVKAEEIEKGLKQLMDRDNTVHKKVQEMKEMARKAVLKGGSSFISFEKLIDNMMVQELII</sequence>
<evidence type="ECO:0000313" key="6">
    <source>
        <dbReference type="Proteomes" id="UP000694853"/>
    </source>
</evidence>
<dbReference type="Gene3D" id="3.40.50.2000">
    <property type="entry name" value="Glycogen Phosphorylase B"/>
    <property type="match status" value="2"/>
</dbReference>
<gene>
    <name evidence="7" type="primary">LOC113847597</name>
</gene>
<accession>A0A8B8JM97</accession>